<evidence type="ECO:0000313" key="2">
    <source>
        <dbReference type="Proteomes" id="UP000008021"/>
    </source>
</evidence>
<sequence>MDGDEVSLAESRLLNFGVDLLFSLGVNPSHCRRFSWGRAPVDWEHGVCCQDEPGVERLWRRGGTRARRATRCMARRKGTEHWSGFLGVRELQVRLRRRTALYVLLHGAARQPAWLGRPLGLARHFVEQVV</sequence>
<dbReference type="Gramene" id="OMERI07G08650.1">
    <property type="protein sequence ID" value="OMERI07G08650.1"/>
    <property type="gene ID" value="OMERI07G08650"/>
</dbReference>
<dbReference type="EnsemblPlants" id="OMERI07G08650.1">
    <property type="protein sequence ID" value="OMERI07G08650.1"/>
    <property type="gene ID" value="OMERI07G08650"/>
</dbReference>
<keyword evidence="2" id="KW-1185">Reference proteome</keyword>
<reference evidence="1" key="1">
    <citation type="submission" date="2015-04" db="UniProtKB">
        <authorList>
            <consortium name="EnsemblPlants"/>
        </authorList>
    </citation>
    <scope>IDENTIFICATION</scope>
</reference>
<organism evidence="1">
    <name type="scientific">Oryza meridionalis</name>
    <dbReference type="NCBI Taxonomy" id="40149"/>
    <lineage>
        <taxon>Eukaryota</taxon>
        <taxon>Viridiplantae</taxon>
        <taxon>Streptophyta</taxon>
        <taxon>Embryophyta</taxon>
        <taxon>Tracheophyta</taxon>
        <taxon>Spermatophyta</taxon>
        <taxon>Magnoliopsida</taxon>
        <taxon>Liliopsida</taxon>
        <taxon>Poales</taxon>
        <taxon>Poaceae</taxon>
        <taxon>BOP clade</taxon>
        <taxon>Oryzoideae</taxon>
        <taxon>Oryzeae</taxon>
        <taxon>Oryzinae</taxon>
        <taxon>Oryza</taxon>
    </lineage>
</organism>
<reference evidence="1" key="2">
    <citation type="submission" date="2018-05" db="EMBL/GenBank/DDBJ databases">
        <title>OmerRS3 (Oryza meridionalis Reference Sequence Version 3).</title>
        <authorList>
            <person name="Zhang J."/>
            <person name="Kudrna D."/>
            <person name="Lee S."/>
            <person name="Talag J."/>
            <person name="Welchert J."/>
            <person name="Wing R.A."/>
        </authorList>
    </citation>
    <scope>NUCLEOTIDE SEQUENCE [LARGE SCALE GENOMIC DNA]</scope>
    <source>
        <strain evidence="1">cv. OR44</strain>
    </source>
</reference>
<dbReference type="AlphaFoldDB" id="A0A0E0EA47"/>
<proteinExistence type="predicted"/>
<dbReference type="Proteomes" id="UP000008021">
    <property type="component" value="Chromosome 7"/>
</dbReference>
<accession>A0A0E0EA47</accession>
<evidence type="ECO:0000313" key="1">
    <source>
        <dbReference type="EnsemblPlants" id="OMERI07G08650.1"/>
    </source>
</evidence>
<name>A0A0E0EA47_9ORYZ</name>
<protein>
    <submittedName>
        <fullName evidence="1">Uncharacterized protein</fullName>
    </submittedName>
</protein>
<dbReference type="HOGENOM" id="CLU_1941455_0_0_1"/>